<comment type="caution">
    <text evidence="11">The sequence shown here is derived from an EMBL/GenBank/DDBJ whole genome shotgun (WGS) entry which is preliminary data.</text>
</comment>
<evidence type="ECO:0000256" key="5">
    <source>
        <dbReference type="ARBA" id="ARBA00023136"/>
    </source>
</evidence>
<dbReference type="AlphaFoldDB" id="A0A7X2H8I3"/>
<keyword evidence="4 8" id="KW-0732">Signal</keyword>
<protein>
    <submittedName>
        <fullName evidence="11">Ger(X)C family spore germination protein</fullName>
    </submittedName>
</protein>
<dbReference type="Gene3D" id="6.20.190.10">
    <property type="entry name" value="Nutrient germinant receptor protein C, domain 1"/>
    <property type="match status" value="1"/>
</dbReference>
<dbReference type="Gene3D" id="3.30.300.210">
    <property type="entry name" value="Nutrient germinant receptor protein C, domain 3"/>
    <property type="match status" value="1"/>
</dbReference>
<dbReference type="PANTHER" id="PTHR35789:SF1">
    <property type="entry name" value="SPORE GERMINATION PROTEIN B3"/>
    <property type="match status" value="1"/>
</dbReference>
<keyword evidence="5" id="KW-0472">Membrane</keyword>
<dbReference type="GO" id="GO:0016020">
    <property type="term" value="C:membrane"/>
    <property type="evidence" value="ECO:0007669"/>
    <property type="project" value="UniProtKB-SubCell"/>
</dbReference>
<feature type="signal peptide" evidence="8">
    <location>
        <begin position="1"/>
        <end position="19"/>
    </location>
</feature>
<dbReference type="Pfam" id="PF05504">
    <property type="entry name" value="Spore_GerAC"/>
    <property type="match status" value="1"/>
</dbReference>
<name>A0A7X2H8I3_9BACL</name>
<dbReference type="RefSeq" id="WP_154121010.1">
    <property type="nucleotide sequence ID" value="NZ_WJXB01000009.1"/>
</dbReference>
<comment type="subcellular location">
    <subcellularLocation>
        <location evidence="1">Membrane</location>
        <topology evidence="1">Lipid-anchor</topology>
    </subcellularLocation>
</comment>
<feature type="chain" id="PRO_5038656804" evidence="8">
    <location>
        <begin position="20"/>
        <end position="397"/>
    </location>
</feature>
<sequence>MKRAGVIMMLLAACVLLSACWSSTPIEDLNLIVGIALDSADETEVEAGFEREGGNYPKEDKISCTYQFMIPQGAAGPQKGSSQTRNFNNITETGDSIFEAIRELLLRTNRPLNGYHLKTVVIGEQLARSMNISELIGFYTRDNNIRPNVLLLVSRGRARDVLNNALPGQIPAFVLEGIFNNRDRNTKIWEPVSMAMVVGPLYGKTSFLLQNVNSAGKEPKFAGAGVIKGKTGKLIGFLDESELEGMVWVTGKGKGGVLKTYDPDRDKLLTYEIKSMSSKIKAKVEGDDISFVVNIKSSGRYAEVLASGGKKLDKAWVEKDEKTLQKQVEKLAQSTVDKMQHELHVDVAGFGKSLHIQFPSVWRKVKEDWDETFSEIPVTYEVNIDIEEYGASGITAD</sequence>
<dbReference type="EMBL" id="WJXB01000009">
    <property type="protein sequence ID" value="MRN55499.1"/>
    <property type="molecule type" value="Genomic_DNA"/>
</dbReference>
<dbReference type="InterPro" id="IPR008844">
    <property type="entry name" value="Spore_GerAC-like"/>
</dbReference>
<dbReference type="InterPro" id="IPR046953">
    <property type="entry name" value="Spore_GerAC-like_C"/>
</dbReference>
<comment type="similarity">
    <text evidence="2">Belongs to the GerABKC lipoprotein family.</text>
</comment>
<feature type="domain" description="Spore germination protein N-terminal" evidence="10">
    <location>
        <begin position="23"/>
        <end position="197"/>
    </location>
</feature>
<evidence type="ECO:0000313" key="11">
    <source>
        <dbReference type="EMBL" id="MRN55499.1"/>
    </source>
</evidence>
<evidence type="ECO:0000256" key="1">
    <source>
        <dbReference type="ARBA" id="ARBA00004635"/>
    </source>
</evidence>
<evidence type="ECO:0000256" key="4">
    <source>
        <dbReference type="ARBA" id="ARBA00022729"/>
    </source>
</evidence>
<dbReference type="PROSITE" id="PS51257">
    <property type="entry name" value="PROKAR_LIPOPROTEIN"/>
    <property type="match status" value="1"/>
</dbReference>
<dbReference type="InterPro" id="IPR057336">
    <property type="entry name" value="GerAC_N"/>
</dbReference>
<dbReference type="NCBIfam" id="TIGR02887">
    <property type="entry name" value="spore_ger_x_C"/>
    <property type="match status" value="1"/>
</dbReference>
<evidence type="ECO:0000256" key="6">
    <source>
        <dbReference type="ARBA" id="ARBA00023139"/>
    </source>
</evidence>
<dbReference type="PANTHER" id="PTHR35789">
    <property type="entry name" value="SPORE GERMINATION PROTEIN B3"/>
    <property type="match status" value="1"/>
</dbReference>
<evidence type="ECO:0000313" key="12">
    <source>
        <dbReference type="Proteomes" id="UP000463051"/>
    </source>
</evidence>
<feature type="domain" description="Spore germination GerAC-like C-terminal" evidence="9">
    <location>
        <begin position="223"/>
        <end position="390"/>
    </location>
</feature>
<proteinExistence type="inferred from homology"/>
<dbReference type="GO" id="GO:0009847">
    <property type="term" value="P:spore germination"/>
    <property type="evidence" value="ECO:0007669"/>
    <property type="project" value="InterPro"/>
</dbReference>
<evidence type="ECO:0000256" key="8">
    <source>
        <dbReference type="SAM" id="SignalP"/>
    </source>
</evidence>
<evidence type="ECO:0000259" key="10">
    <source>
        <dbReference type="Pfam" id="PF25198"/>
    </source>
</evidence>
<evidence type="ECO:0000256" key="3">
    <source>
        <dbReference type="ARBA" id="ARBA00022544"/>
    </source>
</evidence>
<keyword evidence="6" id="KW-0564">Palmitate</keyword>
<evidence type="ECO:0000259" key="9">
    <source>
        <dbReference type="Pfam" id="PF05504"/>
    </source>
</evidence>
<dbReference type="Pfam" id="PF25198">
    <property type="entry name" value="Spore_GerAC_N"/>
    <property type="match status" value="1"/>
</dbReference>
<dbReference type="InterPro" id="IPR038501">
    <property type="entry name" value="Spore_GerAC_C_sf"/>
</dbReference>
<reference evidence="11 12" key="1">
    <citation type="submission" date="2019-11" db="EMBL/GenBank/DDBJ databases">
        <title>Paenibacillus monticola sp. nov., a novel PGPR strain isolated from mountain sample in China.</title>
        <authorList>
            <person name="Zhao Q."/>
            <person name="Li H.-P."/>
            <person name="Zhang J.-L."/>
        </authorList>
    </citation>
    <scope>NUCLEOTIDE SEQUENCE [LARGE SCALE GENOMIC DNA]</scope>
    <source>
        <strain evidence="11 12">LC-T2</strain>
    </source>
</reference>
<dbReference type="Proteomes" id="UP000463051">
    <property type="component" value="Unassembled WGS sequence"/>
</dbReference>
<gene>
    <name evidence="11" type="ORF">GJB61_21175</name>
</gene>
<accession>A0A7X2H8I3</accession>
<keyword evidence="12" id="KW-1185">Reference proteome</keyword>
<evidence type="ECO:0000256" key="2">
    <source>
        <dbReference type="ARBA" id="ARBA00007886"/>
    </source>
</evidence>
<organism evidence="11 12">
    <name type="scientific">Paenibacillus monticola</name>
    <dbReference type="NCBI Taxonomy" id="2666075"/>
    <lineage>
        <taxon>Bacteria</taxon>
        <taxon>Bacillati</taxon>
        <taxon>Bacillota</taxon>
        <taxon>Bacilli</taxon>
        <taxon>Bacillales</taxon>
        <taxon>Paenibacillaceae</taxon>
        <taxon>Paenibacillus</taxon>
    </lineage>
</organism>
<keyword evidence="3" id="KW-0309">Germination</keyword>
<keyword evidence="7" id="KW-0449">Lipoprotein</keyword>
<evidence type="ECO:0000256" key="7">
    <source>
        <dbReference type="ARBA" id="ARBA00023288"/>
    </source>
</evidence>